<dbReference type="EMBL" id="JAGSPJ010000001">
    <property type="protein sequence ID" value="MBR7798610.1"/>
    <property type="molecule type" value="Genomic_DNA"/>
</dbReference>
<dbReference type="InterPro" id="IPR006683">
    <property type="entry name" value="Thioestr_dom"/>
</dbReference>
<dbReference type="Gene3D" id="3.10.129.10">
    <property type="entry name" value="Hotdog Thioesterase"/>
    <property type="match status" value="1"/>
</dbReference>
<evidence type="ECO:0000259" key="3">
    <source>
        <dbReference type="Pfam" id="PF03061"/>
    </source>
</evidence>
<name>A0A941DXM3_9BURK</name>
<comment type="caution">
    <text evidence="4">The sequence shown here is derived from an EMBL/GenBank/DDBJ whole genome shotgun (WGS) entry which is preliminary data.</text>
</comment>
<dbReference type="NCBIfam" id="TIGR00369">
    <property type="entry name" value="unchar_dom_1"/>
    <property type="match status" value="1"/>
</dbReference>
<evidence type="ECO:0000256" key="1">
    <source>
        <dbReference type="ARBA" id="ARBA00008324"/>
    </source>
</evidence>
<evidence type="ECO:0000313" key="4">
    <source>
        <dbReference type="EMBL" id="MBR7798610.1"/>
    </source>
</evidence>
<organism evidence="4 5">
    <name type="scientific">Undibacterium fentianense</name>
    <dbReference type="NCBI Taxonomy" id="2828728"/>
    <lineage>
        <taxon>Bacteria</taxon>
        <taxon>Pseudomonadati</taxon>
        <taxon>Pseudomonadota</taxon>
        <taxon>Betaproteobacteria</taxon>
        <taxon>Burkholderiales</taxon>
        <taxon>Oxalobacteraceae</taxon>
        <taxon>Undibacterium</taxon>
    </lineage>
</organism>
<evidence type="ECO:0000313" key="5">
    <source>
        <dbReference type="Proteomes" id="UP000678545"/>
    </source>
</evidence>
<dbReference type="PANTHER" id="PTHR21660">
    <property type="entry name" value="THIOESTERASE SUPERFAMILY MEMBER-RELATED"/>
    <property type="match status" value="1"/>
</dbReference>
<accession>A0A941DXM3</accession>
<dbReference type="InterPro" id="IPR029069">
    <property type="entry name" value="HotDog_dom_sf"/>
</dbReference>
<evidence type="ECO:0000256" key="2">
    <source>
        <dbReference type="ARBA" id="ARBA00022801"/>
    </source>
</evidence>
<dbReference type="PANTHER" id="PTHR21660:SF1">
    <property type="entry name" value="ACYL-COENZYME A THIOESTERASE 13"/>
    <property type="match status" value="1"/>
</dbReference>
<dbReference type="Pfam" id="PF03061">
    <property type="entry name" value="4HBT"/>
    <property type="match status" value="1"/>
</dbReference>
<protein>
    <submittedName>
        <fullName evidence="4">PaaI family thioesterase</fullName>
    </submittedName>
</protein>
<gene>
    <name evidence="4" type="ORF">KDM90_01115</name>
</gene>
<dbReference type="GO" id="GO:0047617">
    <property type="term" value="F:fatty acyl-CoA hydrolase activity"/>
    <property type="evidence" value="ECO:0007669"/>
    <property type="project" value="InterPro"/>
</dbReference>
<feature type="domain" description="Thioesterase" evidence="3">
    <location>
        <begin position="58"/>
        <end position="132"/>
    </location>
</feature>
<keyword evidence="2" id="KW-0378">Hydrolase</keyword>
<proteinExistence type="inferred from homology"/>
<dbReference type="InterPro" id="IPR039298">
    <property type="entry name" value="ACOT13"/>
</dbReference>
<comment type="similarity">
    <text evidence="1">Belongs to the thioesterase PaaI family.</text>
</comment>
<reference evidence="4" key="1">
    <citation type="submission" date="2021-04" db="EMBL/GenBank/DDBJ databases">
        <title>novel species isolated from subtropical streams in China.</title>
        <authorList>
            <person name="Lu H."/>
        </authorList>
    </citation>
    <scope>NUCLEOTIDE SEQUENCE</scope>
    <source>
        <strain evidence="4">FT137W</strain>
    </source>
</reference>
<dbReference type="AlphaFoldDB" id="A0A941DXM3"/>
<dbReference type="Proteomes" id="UP000678545">
    <property type="component" value="Unassembled WGS sequence"/>
</dbReference>
<dbReference type="CDD" id="cd03443">
    <property type="entry name" value="PaaI_thioesterase"/>
    <property type="match status" value="1"/>
</dbReference>
<dbReference type="RefSeq" id="WP_212673771.1">
    <property type="nucleotide sequence ID" value="NZ_JAGSPJ010000001.1"/>
</dbReference>
<keyword evidence="5" id="KW-1185">Reference proteome</keyword>
<sequence>MSDFPIKSTPSSTQNSSVISQIENPFLDYLGIVSGEMKDGKANLFLDLHHHHMNSWQITHGGVLMTLLDVVMAMAGRSLHDDQKGVVTVEMKTTFLQPGGVVGGRLEACSVAFHQSTTMCFCDGEIWSGDKLVAKAMGTYKYLRSLKSKAGLVKMGGSD</sequence>
<dbReference type="SUPFAM" id="SSF54637">
    <property type="entry name" value="Thioesterase/thiol ester dehydrase-isomerase"/>
    <property type="match status" value="1"/>
</dbReference>
<dbReference type="InterPro" id="IPR003736">
    <property type="entry name" value="PAAI_dom"/>
</dbReference>